<gene>
    <name evidence="1" type="ORF">HF838_18555</name>
</gene>
<reference evidence="1 2" key="1">
    <citation type="submission" date="2020-04" db="EMBL/GenBank/DDBJ databases">
        <authorList>
            <person name="Hitch T.C.A."/>
            <person name="Wylensek D."/>
            <person name="Clavel T."/>
        </authorList>
    </citation>
    <scope>NUCLEOTIDE SEQUENCE [LARGE SCALE GENOMIC DNA]</scope>
    <source>
        <strain evidence="1 2">WB01_D5_05</strain>
    </source>
</reference>
<comment type="caution">
    <text evidence="1">The sequence shown here is derived from an EMBL/GenBank/DDBJ whole genome shotgun (WGS) entry which is preliminary data.</text>
</comment>
<accession>A0A848CZ86</accession>
<sequence>MNRQRIMEGAQSLFILVDSVFNQGKGVNDILPSTGRSEQPERNVRQSQYVANIWWKPGQ</sequence>
<dbReference type="AlphaFoldDB" id="A0A848CZ86"/>
<dbReference type="RefSeq" id="WP_168976029.1">
    <property type="nucleotide sequence ID" value="NZ_JABAGO010000042.1"/>
</dbReference>
<dbReference type="Proteomes" id="UP000561326">
    <property type="component" value="Unassembled WGS sequence"/>
</dbReference>
<name>A0A848CZ86_ANEAE</name>
<evidence type="ECO:0000313" key="2">
    <source>
        <dbReference type="Proteomes" id="UP000561326"/>
    </source>
</evidence>
<proteinExistence type="predicted"/>
<evidence type="ECO:0000313" key="1">
    <source>
        <dbReference type="EMBL" id="NMF00232.1"/>
    </source>
</evidence>
<dbReference type="EMBL" id="JABAGO010000042">
    <property type="protein sequence ID" value="NMF00232.1"/>
    <property type="molecule type" value="Genomic_DNA"/>
</dbReference>
<protein>
    <submittedName>
        <fullName evidence="1">Uncharacterized protein</fullName>
    </submittedName>
</protein>
<organism evidence="1 2">
    <name type="scientific">Aneurinibacillus aneurinilyticus</name>
    <name type="common">Bacillus aneurinolyticus</name>
    <dbReference type="NCBI Taxonomy" id="1391"/>
    <lineage>
        <taxon>Bacteria</taxon>
        <taxon>Bacillati</taxon>
        <taxon>Bacillota</taxon>
        <taxon>Bacilli</taxon>
        <taxon>Bacillales</taxon>
        <taxon>Paenibacillaceae</taxon>
        <taxon>Aneurinibacillus group</taxon>
        <taxon>Aneurinibacillus</taxon>
    </lineage>
</organism>